<feature type="transmembrane region" description="Helical" evidence="2">
    <location>
        <begin position="267"/>
        <end position="288"/>
    </location>
</feature>
<evidence type="ECO:0000313" key="3">
    <source>
        <dbReference type="EMBL" id="QVT77998.1"/>
    </source>
</evidence>
<feature type="transmembrane region" description="Helical" evidence="2">
    <location>
        <begin position="295"/>
        <end position="312"/>
    </location>
</feature>
<feature type="compositionally biased region" description="Low complexity" evidence="1">
    <location>
        <begin position="108"/>
        <end position="125"/>
    </location>
</feature>
<sequence>MTTPGTDHEPGTGGWDVVAAELGALRRRAGDPSYAEIGRRVAEQRVRDGADPHAARVARTTVYDVFRTGRTRLNLPLVREIAHALGGGDPEVDAWVARSLGDRPAEVPTAGATAGATADATAGTPDPAPPPPPRSPRAHLLALLVACVALNLAGRGLIVLLDLPVHLDMVGTALAAIALGPWHGAGVGLVTNVLGVAEGGPASLPFALVNVAGALVWGYGVRRLGLGRTLPRFLGLNLLVAAVCTLLAVPILVLLLGGSTGHEQDTLAATVTALTSEAAVGTWAANLLVSVGDKLISGFVALVAVSALPAGLRRLDLPLLAPARPVHDG</sequence>
<dbReference type="EMBL" id="CP075371">
    <property type="protein sequence ID" value="QVT77998.1"/>
    <property type="molecule type" value="Genomic_DNA"/>
</dbReference>
<keyword evidence="2" id="KW-0472">Membrane</keyword>
<reference evidence="3 4" key="1">
    <citation type="submission" date="2021-05" db="EMBL/GenBank/DDBJ databases">
        <title>Complete genome of Nocardioides aquaticus KCTC 9944T isolated from meromictic and hypersaline Ekho Lake, Antarctica.</title>
        <authorList>
            <person name="Hwang K."/>
            <person name="Kim K.M."/>
            <person name="Choe H."/>
        </authorList>
    </citation>
    <scope>NUCLEOTIDE SEQUENCE [LARGE SCALE GENOMIC DNA]</scope>
    <source>
        <strain evidence="3 4">KCTC 9944</strain>
    </source>
</reference>
<accession>A0ABX8EC45</accession>
<keyword evidence="2" id="KW-0812">Transmembrane</keyword>
<proteinExistence type="predicted"/>
<evidence type="ECO:0008006" key="5">
    <source>
        <dbReference type="Google" id="ProtNLM"/>
    </source>
</evidence>
<dbReference type="Proteomes" id="UP000679307">
    <property type="component" value="Chromosome"/>
</dbReference>
<dbReference type="RefSeq" id="WP_214057645.1">
    <property type="nucleotide sequence ID" value="NZ_BAAAHS010000207.1"/>
</dbReference>
<keyword evidence="2" id="KW-1133">Transmembrane helix</keyword>
<feature type="transmembrane region" description="Helical" evidence="2">
    <location>
        <begin position="173"/>
        <end position="196"/>
    </location>
</feature>
<gene>
    <name evidence="3" type="ORF">ENKNEFLB_00368</name>
</gene>
<dbReference type="Gene3D" id="1.10.1760.20">
    <property type="match status" value="1"/>
</dbReference>
<keyword evidence="4" id="KW-1185">Reference proteome</keyword>
<feature type="transmembrane region" description="Helical" evidence="2">
    <location>
        <begin position="202"/>
        <end position="221"/>
    </location>
</feature>
<protein>
    <recommendedName>
        <fullName evidence="5">ECF transporter S component</fullName>
    </recommendedName>
</protein>
<feature type="compositionally biased region" description="Pro residues" evidence="1">
    <location>
        <begin position="126"/>
        <end position="135"/>
    </location>
</feature>
<feature type="region of interest" description="Disordered" evidence="1">
    <location>
        <begin position="106"/>
        <end position="135"/>
    </location>
</feature>
<feature type="transmembrane region" description="Helical" evidence="2">
    <location>
        <begin position="140"/>
        <end position="161"/>
    </location>
</feature>
<evidence type="ECO:0000256" key="2">
    <source>
        <dbReference type="SAM" id="Phobius"/>
    </source>
</evidence>
<evidence type="ECO:0000313" key="4">
    <source>
        <dbReference type="Proteomes" id="UP000679307"/>
    </source>
</evidence>
<evidence type="ECO:0000256" key="1">
    <source>
        <dbReference type="SAM" id="MobiDB-lite"/>
    </source>
</evidence>
<feature type="transmembrane region" description="Helical" evidence="2">
    <location>
        <begin position="233"/>
        <end position="255"/>
    </location>
</feature>
<organism evidence="3 4">
    <name type="scientific">Nocardioides aquaticus</name>
    <dbReference type="NCBI Taxonomy" id="160826"/>
    <lineage>
        <taxon>Bacteria</taxon>
        <taxon>Bacillati</taxon>
        <taxon>Actinomycetota</taxon>
        <taxon>Actinomycetes</taxon>
        <taxon>Propionibacteriales</taxon>
        <taxon>Nocardioidaceae</taxon>
        <taxon>Nocardioides</taxon>
    </lineage>
</organism>
<name>A0ABX8EC45_9ACTN</name>